<dbReference type="EMBL" id="UOFC01000183">
    <property type="protein sequence ID" value="VAW48102.1"/>
    <property type="molecule type" value="Genomic_DNA"/>
</dbReference>
<accession>A0A3B0WA50</accession>
<gene>
    <name evidence="1" type="ORF">MNBD_GAMMA03-912</name>
</gene>
<reference evidence="1" key="1">
    <citation type="submission" date="2018-06" db="EMBL/GenBank/DDBJ databases">
        <authorList>
            <person name="Zhirakovskaya E."/>
        </authorList>
    </citation>
    <scope>NUCLEOTIDE SEQUENCE</scope>
</reference>
<proteinExistence type="predicted"/>
<evidence type="ECO:0000313" key="1">
    <source>
        <dbReference type="EMBL" id="VAW48102.1"/>
    </source>
</evidence>
<sequence length="46" mass="5100">MKTQLISIKILIVTLFTTLLLGSTAFAQVLLYDSFESQDMSTTNSD</sequence>
<name>A0A3B0WA50_9ZZZZ</name>
<dbReference type="AlphaFoldDB" id="A0A3B0WA50"/>
<organism evidence="1">
    <name type="scientific">hydrothermal vent metagenome</name>
    <dbReference type="NCBI Taxonomy" id="652676"/>
    <lineage>
        <taxon>unclassified sequences</taxon>
        <taxon>metagenomes</taxon>
        <taxon>ecological metagenomes</taxon>
    </lineage>
</organism>
<protein>
    <submittedName>
        <fullName evidence="1">Uncharacterized protein</fullName>
    </submittedName>
</protein>
<feature type="non-terminal residue" evidence="1">
    <location>
        <position position="46"/>
    </location>
</feature>